<gene>
    <name evidence="3" type="ORF">EFW17_06850</name>
</gene>
<keyword evidence="1" id="KW-0812">Transmembrane</keyword>
<dbReference type="RefSeq" id="WP_123200466.1">
    <property type="nucleotide sequence ID" value="NZ_RJMB01000005.1"/>
</dbReference>
<feature type="transmembrane region" description="Helical" evidence="1">
    <location>
        <begin position="57"/>
        <end position="79"/>
    </location>
</feature>
<dbReference type="EMBL" id="RJMB01000005">
    <property type="protein sequence ID" value="RNL85687.1"/>
    <property type="molecule type" value="Genomic_DNA"/>
</dbReference>
<dbReference type="InterPro" id="IPR001107">
    <property type="entry name" value="Band_7"/>
</dbReference>
<dbReference type="Gene3D" id="3.30.479.30">
    <property type="entry name" value="Band 7 domain"/>
    <property type="match status" value="1"/>
</dbReference>
<name>A0A3N0ECX1_9ACTN</name>
<evidence type="ECO:0000313" key="4">
    <source>
        <dbReference type="Proteomes" id="UP000269198"/>
    </source>
</evidence>
<protein>
    <submittedName>
        <fullName evidence="3">SPFH domain-containing protein</fullName>
    </submittedName>
</protein>
<dbReference type="SUPFAM" id="SSF117892">
    <property type="entry name" value="Band 7/SPFH domain"/>
    <property type="match status" value="1"/>
</dbReference>
<evidence type="ECO:0000259" key="2">
    <source>
        <dbReference type="SMART" id="SM00244"/>
    </source>
</evidence>
<dbReference type="PANTHER" id="PTHR43446">
    <property type="entry name" value="MEMBRANE PROTEIN-RELATED"/>
    <property type="match status" value="1"/>
</dbReference>
<dbReference type="OrthoDB" id="9813479at2"/>
<accession>A0A3N0ECX1</accession>
<evidence type="ECO:0000313" key="3">
    <source>
        <dbReference type="EMBL" id="RNL85687.1"/>
    </source>
</evidence>
<sequence>MDTPNPPGVGLEMPEPQYRERTAFGMPGFAFAVAAVALFVVGVVLVVLGAVAASAPLIIPGVVIALVAAVAFHGLTIVAPNEARVVQFLGRYVGTVRRDGLRWVLPLTTRTTVSTRIRNHETSVMKVNDADGNPIDIAAVVVWQVEDTARAVFEVDDFVQFVSTQTESGVRHIANRYPYDSRSSGDLGSYSSGELSLRDNAEEITEQLSTELTERVASAGVRIIEARFTHMAYAQEIAQAMLQRQQAGAMVAARRQIVEGAVGMVDMALQRLSEKEVVDLDEERKATMVSNLMVVLCSDRATPVVNAGTLYQ</sequence>
<organism evidence="3 4">
    <name type="scientific">Halostreptopolyspora alba</name>
    <dbReference type="NCBI Taxonomy" id="2487137"/>
    <lineage>
        <taxon>Bacteria</taxon>
        <taxon>Bacillati</taxon>
        <taxon>Actinomycetota</taxon>
        <taxon>Actinomycetes</taxon>
        <taxon>Streptosporangiales</taxon>
        <taxon>Nocardiopsidaceae</taxon>
        <taxon>Halostreptopolyspora</taxon>
    </lineage>
</organism>
<dbReference type="InterPro" id="IPR036013">
    <property type="entry name" value="Band_7/SPFH_dom_sf"/>
</dbReference>
<dbReference type="CDD" id="cd03402">
    <property type="entry name" value="SPFH_like_u2"/>
    <property type="match status" value="1"/>
</dbReference>
<keyword evidence="1" id="KW-1133">Transmembrane helix</keyword>
<reference evidence="3 4" key="1">
    <citation type="submission" date="2018-11" db="EMBL/GenBank/DDBJ databases">
        <title>The genome draft of YIM 96095.</title>
        <authorList>
            <person name="Tang S.-K."/>
            <person name="Chunyu W.-X."/>
            <person name="Feng Y.-Z."/>
        </authorList>
    </citation>
    <scope>NUCLEOTIDE SEQUENCE [LARGE SCALE GENOMIC DNA]</scope>
    <source>
        <strain evidence="3 4">YIM 96095</strain>
    </source>
</reference>
<evidence type="ECO:0000256" key="1">
    <source>
        <dbReference type="SAM" id="Phobius"/>
    </source>
</evidence>
<dbReference type="AlphaFoldDB" id="A0A3N0ECX1"/>
<comment type="caution">
    <text evidence="3">The sequence shown here is derived from an EMBL/GenBank/DDBJ whole genome shotgun (WGS) entry which is preliminary data.</text>
</comment>
<dbReference type="SMART" id="SM00244">
    <property type="entry name" value="PHB"/>
    <property type="match status" value="1"/>
</dbReference>
<proteinExistence type="predicted"/>
<dbReference type="PANTHER" id="PTHR43446:SF1">
    <property type="entry name" value="BAND 7 DOMAIN-CONTAINING PROTEIN"/>
    <property type="match status" value="1"/>
</dbReference>
<keyword evidence="4" id="KW-1185">Reference proteome</keyword>
<dbReference type="Proteomes" id="UP000269198">
    <property type="component" value="Unassembled WGS sequence"/>
</dbReference>
<feature type="domain" description="Band 7" evidence="2">
    <location>
        <begin position="73"/>
        <end position="245"/>
    </location>
</feature>
<feature type="transmembrane region" description="Helical" evidence="1">
    <location>
        <begin position="29"/>
        <end position="51"/>
    </location>
</feature>
<dbReference type="Pfam" id="PF01145">
    <property type="entry name" value="Band_7"/>
    <property type="match status" value="1"/>
</dbReference>
<keyword evidence="1" id="KW-0472">Membrane</keyword>